<keyword evidence="1" id="KW-1133">Transmembrane helix</keyword>
<protein>
    <submittedName>
        <fullName evidence="2">Uncharacterized protein</fullName>
    </submittedName>
</protein>
<sequence length="102" mass="11220">MLLVFSLLRSWGRAYGAYRRSGDRRLGVSYAIGMTLTLCIAASLVAFGVTGPMAHKVQTAFVHVAVVAFAIPYLAAVAFHQWFVARNRAPWFATSGRDLWAD</sequence>
<dbReference type="RefSeq" id="WP_156641776.1">
    <property type="nucleotide sequence ID" value="NZ_WOXT01000002.1"/>
</dbReference>
<dbReference type="Proteomes" id="UP000479692">
    <property type="component" value="Unassembled WGS sequence"/>
</dbReference>
<keyword evidence="1" id="KW-0472">Membrane</keyword>
<accession>A0A7C9HMH5</accession>
<reference evidence="2 3" key="1">
    <citation type="submission" date="2019-12" db="EMBL/GenBank/DDBJ databases">
        <authorList>
            <person name="Xu J."/>
        </authorList>
    </citation>
    <scope>NUCLEOTIDE SEQUENCE [LARGE SCALE GENOMIC DNA]</scope>
    <source>
        <strain evidence="2 3">HX-5-24</strain>
    </source>
</reference>
<evidence type="ECO:0000313" key="3">
    <source>
        <dbReference type="Proteomes" id="UP000479692"/>
    </source>
</evidence>
<name>A0A7C9HMH5_9GAMM</name>
<dbReference type="EMBL" id="WOXT01000002">
    <property type="protein sequence ID" value="MUV14492.1"/>
    <property type="molecule type" value="Genomic_DNA"/>
</dbReference>
<evidence type="ECO:0000256" key="1">
    <source>
        <dbReference type="SAM" id="Phobius"/>
    </source>
</evidence>
<dbReference type="AlphaFoldDB" id="A0A7C9HMH5"/>
<keyword evidence="3" id="KW-1185">Reference proteome</keyword>
<organism evidence="2 3">
    <name type="scientific">Noviluteimonas gilva</name>
    <dbReference type="NCBI Taxonomy" id="2682097"/>
    <lineage>
        <taxon>Bacteria</taxon>
        <taxon>Pseudomonadati</taxon>
        <taxon>Pseudomonadota</taxon>
        <taxon>Gammaproteobacteria</taxon>
        <taxon>Lysobacterales</taxon>
        <taxon>Lysobacteraceae</taxon>
        <taxon>Noviluteimonas</taxon>
    </lineage>
</organism>
<keyword evidence="1" id="KW-0812">Transmembrane</keyword>
<comment type="caution">
    <text evidence="2">The sequence shown here is derived from an EMBL/GenBank/DDBJ whole genome shotgun (WGS) entry which is preliminary data.</text>
</comment>
<evidence type="ECO:0000313" key="2">
    <source>
        <dbReference type="EMBL" id="MUV14492.1"/>
    </source>
</evidence>
<proteinExistence type="predicted"/>
<gene>
    <name evidence="2" type="ORF">GN331_09765</name>
</gene>
<feature type="transmembrane region" description="Helical" evidence="1">
    <location>
        <begin position="26"/>
        <end position="49"/>
    </location>
</feature>
<feature type="transmembrane region" description="Helical" evidence="1">
    <location>
        <begin position="61"/>
        <end position="83"/>
    </location>
</feature>